<keyword evidence="3" id="KW-1185">Reference proteome</keyword>
<reference evidence="3" key="1">
    <citation type="journal article" date="2012" name="PLoS Genet.">
        <title>The genomes of the fungal plant pathogens Cladosporium fulvum and Dothistroma septosporum reveal adaptation to different hosts and lifestyles but also signatures of common ancestry.</title>
        <authorList>
            <person name="de Wit P.J.G.M."/>
            <person name="van der Burgt A."/>
            <person name="Oekmen B."/>
            <person name="Stergiopoulos I."/>
            <person name="Abd-Elsalam K.A."/>
            <person name="Aerts A.L."/>
            <person name="Bahkali A.H."/>
            <person name="Beenen H.G."/>
            <person name="Chettri P."/>
            <person name="Cox M.P."/>
            <person name="Datema E."/>
            <person name="de Vries R.P."/>
            <person name="Dhillon B."/>
            <person name="Ganley A.R."/>
            <person name="Griffiths S.A."/>
            <person name="Guo Y."/>
            <person name="Hamelin R.C."/>
            <person name="Henrissat B."/>
            <person name="Kabir M.S."/>
            <person name="Jashni M.K."/>
            <person name="Kema G."/>
            <person name="Klaubauf S."/>
            <person name="Lapidus A."/>
            <person name="Levasseur A."/>
            <person name="Lindquist E."/>
            <person name="Mehrabi R."/>
            <person name="Ohm R.A."/>
            <person name="Owen T.J."/>
            <person name="Salamov A."/>
            <person name="Schwelm A."/>
            <person name="Schijlen E."/>
            <person name="Sun H."/>
            <person name="van den Burg H.A."/>
            <person name="van Ham R.C.H.J."/>
            <person name="Zhang S."/>
            <person name="Goodwin S.B."/>
            <person name="Grigoriev I.V."/>
            <person name="Collemare J."/>
            <person name="Bradshaw R.E."/>
        </authorList>
    </citation>
    <scope>NUCLEOTIDE SEQUENCE [LARGE SCALE GENOMIC DNA]</scope>
    <source>
        <strain evidence="3">NZE10 / CBS 128990</strain>
    </source>
</reference>
<feature type="compositionally biased region" description="Polar residues" evidence="1">
    <location>
        <begin position="39"/>
        <end position="53"/>
    </location>
</feature>
<reference evidence="2 3" key="2">
    <citation type="journal article" date="2012" name="PLoS Pathog.">
        <title>Diverse lifestyles and strategies of plant pathogenesis encoded in the genomes of eighteen Dothideomycetes fungi.</title>
        <authorList>
            <person name="Ohm R.A."/>
            <person name="Feau N."/>
            <person name="Henrissat B."/>
            <person name="Schoch C.L."/>
            <person name="Horwitz B.A."/>
            <person name="Barry K.W."/>
            <person name="Condon B.J."/>
            <person name="Copeland A.C."/>
            <person name="Dhillon B."/>
            <person name="Glaser F."/>
            <person name="Hesse C.N."/>
            <person name="Kosti I."/>
            <person name="LaButti K."/>
            <person name="Lindquist E.A."/>
            <person name="Lucas S."/>
            <person name="Salamov A.A."/>
            <person name="Bradshaw R.E."/>
            <person name="Ciuffetti L."/>
            <person name="Hamelin R.C."/>
            <person name="Kema G.H.J."/>
            <person name="Lawrence C."/>
            <person name="Scott J.A."/>
            <person name="Spatafora J.W."/>
            <person name="Turgeon B.G."/>
            <person name="de Wit P.J.G.M."/>
            <person name="Zhong S."/>
            <person name="Goodwin S.B."/>
            <person name="Grigoriev I.V."/>
        </authorList>
    </citation>
    <scope>NUCLEOTIDE SEQUENCE [LARGE SCALE GENOMIC DNA]</scope>
    <source>
        <strain evidence="3">NZE10 / CBS 128990</strain>
    </source>
</reference>
<feature type="region of interest" description="Disordered" evidence="1">
    <location>
        <begin position="29"/>
        <end position="75"/>
    </location>
</feature>
<dbReference type="Proteomes" id="UP000016933">
    <property type="component" value="Unassembled WGS sequence"/>
</dbReference>
<dbReference type="STRING" id="675120.N1PDE5"/>
<organism evidence="2 3">
    <name type="scientific">Dothistroma septosporum (strain NZE10 / CBS 128990)</name>
    <name type="common">Red band needle blight fungus</name>
    <name type="synonym">Mycosphaerella pini</name>
    <dbReference type="NCBI Taxonomy" id="675120"/>
    <lineage>
        <taxon>Eukaryota</taxon>
        <taxon>Fungi</taxon>
        <taxon>Dikarya</taxon>
        <taxon>Ascomycota</taxon>
        <taxon>Pezizomycotina</taxon>
        <taxon>Dothideomycetes</taxon>
        <taxon>Dothideomycetidae</taxon>
        <taxon>Mycosphaerellales</taxon>
        <taxon>Mycosphaerellaceae</taxon>
        <taxon>Dothistroma</taxon>
    </lineage>
</organism>
<dbReference type="HOGENOM" id="CLU_2145791_0_0_1"/>
<sequence>MWLGHTAFDLSTACRFTFLTCPLLTSSRQVMSGKRPNNGERQQSARSRLTNRTDWNDEYSLAGPQPRQPRADPHNTYYAEGYREMNPSMENHYEDSTPGFSLARTFPHQVRF</sequence>
<dbReference type="EMBL" id="KB446544">
    <property type="protein sequence ID" value="EME40387.1"/>
    <property type="molecule type" value="Genomic_DNA"/>
</dbReference>
<dbReference type="OrthoDB" id="3222at2759"/>
<protein>
    <submittedName>
        <fullName evidence="2">Uncharacterized protein</fullName>
    </submittedName>
</protein>
<name>N1PDE5_DOTSN</name>
<evidence type="ECO:0000256" key="1">
    <source>
        <dbReference type="SAM" id="MobiDB-lite"/>
    </source>
</evidence>
<accession>N1PDE5</accession>
<evidence type="ECO:0000313" key="2">
    <source>
        <dbReference type="EMBL" id="EME40387.1"/>
    </source>
</evidence>
<proteinExistence type="predicted"/>
<evidence type="ECO:0000313" key="3">
    <source>
        <dbReference type="Proteomes" id="UP000016933"/>
    </source>
</evidence>
<dbReference type="AlphaFoldDB" id="N1PDE5"/>
<gene>
    <name evidence="2" type="ORF">DOTSEDRAFT_75003</name>
</gene>